<comment type="caution">
    <text evidence="3">The sequence shown here is derived from an EMBL/GenBank/DDBJ whole genome shotgun (WGS) entry which is preliminary data.</text>
</comment>
<keyword evidence="1" id="KW-0732">Signal</keyword>
<feature type="chain" id="PRO_5044002490" description="Chitin-binding type-2 domain-containing protein" evidence="1">
    <location>
        <begin position="21"/>
        <end position="151"/>
    </location>
</feature>
<sequence>MSFKAAVFAFLALSLVAVNGRPQNGLFDCAEKVDGAYPDPTDPKGYYVCVEGESVARRECEQGEIFDESIGNCVRENEEDEEKELESFDEDFFNREISEILKNERELAPPEEEPQQRRNSTYKVYNVQLTENVFPKSIVIIGKANREQKNK</sequence>
<evidence type="ECO:0000256" key="1">
    <source>
        <dbReference type="SAM" id="SignalP"/>
    </source>
</evidence>
<feature type="signal peptide" evidence="1">
    <location>
        <begin position="1"/>
        <end position="20"/>
    </location>
</feature>
<reference evidence="3" key="1">
    <citation type="journal article" date="2024" name="Gigascience">
        <title>Chromosome-level genome of the poultry shaft louse Menopon gallinae provides insight into the host-switching and adaptive evolution of parasitic lice.</title>
        <authorList>
            <person name="Xu Y."/>
            <person name="Ma L."/>
            <person name="Liu S."/>
            <person name="Liang Y."/>
            <person name="Liu Q."/>
            <person name="He Z."/>
            <person name="Tian L."/>
            <person name="Duan Y."/>
            <person name="Cai W."/>
            <person name="Li H."/>
            <person name="Song F."/>
        </authorList>
    </citation>
    <scope>NUCLEOTIDE SEQUENCE</scope>
    <source>
        <strain evidence="3">Cailab_2023a</strain>
    </source>
</reference>
<dbReference type="GO" id="GO:0005576">
    <property type="term" value="C:extracellular region"/>
    <property type="evidence" value="ECO:0007669"/>
    <property type="project" value="InterPro"/>
</dbReference>
<dbReference type="InterPro" id="IPR036508">
    <property type="entry name" value="Chitin-bd_dom_sf"/>
</dbReference>
<dbReference type="EMBL" id="JARGDH010000003">
    <property type="protein sequence ID" value="KAL0273398.1"/>
    <property type="molecule type" value="Genomic_DNA"/>
</dbReference>
<evidence type="ECO:0000259" key="2">
    <source>
        <dbReference type="PROSITE" id="PS50940"/>
    </source>
</evidence>
<dbReference type="PROSITE" id="PS50940">
    <property type="entry name" value="CHIT_BIND_II"/>
    <property type="match status" value="1"/>
</dbReference>
<evidence type="ECO:0000313" key="3">
    <source>
        <dbReference type="EMBL" id="KAL0273398.1"/>
    </source>
</evidence>
<accession>A0AAW2HU60</accession>
<name>A0AAW2HU60_9NEOP</name>
<dbReference type="Gene3D" id="2.170.140.10">
    <property type="entry name" value="Chitin binding domain"/>
    <property type="match status" value="1"/>
</dbReference>
<dbReference type="AlphaFoldDB" id="A0AAW2HU60"/>
<organism evidence="3">
    <name type="scientific">Menopon gallinae</name>
    <name type="common">poultry shaft louse</name>
    <dbReference type="NCBI Taxonomy" id="328185"/>
    <lineage>
        <taxon>Eukaryota</taxon>
        <taxon>Metazoa</taxon>
        <taxon>Ecdysozoa</taxon>
        <taxon>Arthropoda</taxon>
        <taxon>Hexapoda</taxon>
        <taxon>Insecta</taxon>
        <taxon>Pterygota</taxon>
        <taxon>Neoptera</taxon>
        <taxon>Paraneoptera</taxon>
        <taxon>Psocodea</taxon>
        <taxon>Troctomorpha</taxon>
        <taxon>Phthiraptera</taxon>
        <taxon>Amblycera</taxon>
        <taxon>Menoponidae</taxon>
        <taxon>Menopon</taxon>
    </lineage>
</organism>
<dbReference type="SMART" id="SM00494">
    <property type="entry name" value="ChtBD2"/>
    <property type="match status" value="1"/>
</dbReference>
<gene>
    <name evidence="3" type="ORF">PYX00_006069</name>
</gene>
<proteinExistence type="predicted"/>
<dbReference type="GO" id="GO:0008061">
    <property type="term" value="F:chitin binding"/>
    <property type="evidence" value="ECO:0007669"/>
    <property type="project" value="InterPro"/>
</dbReference>
<dbReference type="InterPro" id="IPR002557">
    <property type="entry name" value="Chitin-bd_dom"/>
</dbReference>
<feature type="domain" description="Chitin-binding type-2" evidence="2">
    <location>
        <begin position="26"/>
        <end position="83"/>
    </location>
</feature>
<protein>
    <recommendedName>
        <fullName evidence="2">Chitin-binding type-2 domain-containing protein</fullName>
    </recommendedName>
</protein>
<dbReference type="SUPFAM" id="SSF57625">
    <property type="entry name" value="Invertebrate chitin-binding proteins"/>
    <property type="match status" value="1"/>
</dbReference>
<dbReference type="Pfam" id="PF01607">
    <property type="entry name" value="CBM_14"/>
    <property type="match status" value="1"/>
</dbReference>